<reference evidence="3" key="2">
    <citation type="submission" date="2019-06" db="EMBL/GenBank/DDBJ databases">
        <title>Genomics analysis of Aphanomyces spp. identifies a new class of oomycete effector associated with host adaptation.</title>
        <authorList>
            <person name="Gaulin E."/>
        </authorList>
    </citation>
    <scope>NUCLEOTIDE SEQUENCE</scope>
    <source>
        <strain evidence="3">CBS 578.67</strain>
    </source>
</reference>
<dbReference type="EMBL" id="VJMH01005270">
    <property type="protein sequence ID" value="KAF0698051.1"/>
    <property type="molecule type" value="Genomic_DNA"/>
</dbReference>
<sequence length="476" mass="53771">MLGVRKVTNRALKLDRKGTKPHQNVEDKYRAKTAVVGSGNSQLNPDDEDYMKSVIEKLEQDLARRQESYVRRERQYQVRIEELERMLSDSRAKKSSSVSHDDTMNALRGVHKNILVSISQVQERTGKILQEQEKDLLRAFRARLYSVQEELETEKNKTDDGASAWIDKSKQLETEVEWTKEMADRLDRLNQSLTRENQRLKTQFSMQENDREFLVRQLVSVKKDNVRLRKELADALKDAERIRDETLAQFEDHEFGGGRLGSKARVVLPLPTKSTSTGEKKSIVVGGLGGMKRAPSTAGLVGNFAPSNPEVDNRYKEIIKRLKRVLETERRNLRQVRNAYTTDLQTHTELSIFLKQCIEDVKAQVTHHTGVMAHGGQAPTGAITVLGTTFLATERQKVIDLLLSQERVLGLLYAKAFPLPGRTDVSDVDVTKDDIREIFNDSKSHRLLGPQGEESADDAELAALMADDDPTASGGH</sequence>
<dbReference type="OrthoDB" id="193329at2759"/>
<dbReference type="AlphaFoldDB" id="A0A485KSI9"/>
<protein>
    <submittedName>
        <fullName evidence="4">Aste57867_11299 protein</fullName>
    </submittedName>
</protein>
<name>A0A485KSI9_9STRA</name>
<keyword evidence="1" id="KW-0175">Coiled coil</keyword>
<dbReference type="PANTHER" id="PTHR40515:SF1">
    <property type="entry name" value="CILIA- AND FLAGELLA-ASSOCIATED PROTEIN 157"/>
    <property type="match status" value="1"/>
</dbReference>
<evidence type="ECO:0000256" key="1">
    <source>
        <dbReference type="SAM" id="Coils"/>
    </source>
</evidence>
<reference evidence="4 5" key="1">
    <citation type="submission" date="2019-03" db="EMBL/GenBank/DDBJ databases">
        <authorList>
            <person name="Gaulin E."/>
            <person name="Dumas B."/>
        </authorList>
    </citation>
    <scope>NUCLEOTIDE SEQUENCE [LARGE SCALE GENOMIC DNA]</scope>
    <source>
        <strain evidence="4">CBS 568.67</strain>
    </source>
</reference>
<feature type="coiled-coil region" evidence="1">
    <location>
        <begin position="55"/>
        <end position="93"/>
    </location>
</feature>
<keyword evidence="5" id="KW-1185">Reference proteome</keyword>
<proteinExistence type="predicted"/>
<evidence type="ECO:0000313" key="4">
    <source>
        <dbReference type="EMBL" id="VFT88161.1"/>
    </source>
</evidence>
<dbReference type="Proteomes" id="UP000332933">
    <property type="component" value="Unassembled WGS sequence"/>
</dbReference>
<feature type="coiled-coil region" evidence="1">
    <location>
        <begin position="179"/>
        <end position="249"/>
    </location>
</feature>
<evidence type="ECO:0000313" key="5">
    <source>
        <dbReference type="Proteomes" id="UP000332933"/>
    </source>
</evidence>
<evidence type="ECO:0000313" key="3">
    <source>
        <dbReference type="EMBL" id="KAF0698051.1"/>
    </source>
</evidence>
<feature type="region of interest" description="Disordered" evidence="2">
    <location>
        <begin position="446"/>
        <end position="476"/>
    </location>
</feature>
<gene>
    <name evidence="4" type="primary">Aste57867_11299</name>
    <name evidence="3" type="ORF">As57867_011257</name>
    <name evidence="4" type="ORF">ASTE57867_11299</name>
</gene>
<feature type="compositionally biased region" description="Acidic residues" evidence="2">
    <location>
        <begin position="454"/>
        <end position="470"/>
    </location>
</feature>
<accession>A0A485KSI9</accession>
<dbReference type="EMBL" id="CAADRA010005291">
    <property type="protein sequence ID" value="VFT88161.1"/>
    <property type="molecule type" value="Genomic_DNA"/>
</dbReference>
<organism evidence="4 5">
    <name type="scientific">Aphanomyces stellatus</name>
    <dbReference type="NCBI Taxonomy" id="120398"/>
    <lineage>
        <taxon>Eukaryota</taxon>
        <taxon>Sar</taxon>
        <taxon>Stramenopiles</taxon>
        <taxon>Oomycota</taxon>
        <taxon>Saprolegniomycetes</taxon>
        <taxon>Saprolegniales</taxon>
        <taxon>Verrucalvaceae</taxon>
        <taxon>Aphanomyces</taxon>
    </lineage>
</organism>
<dbReference type="PANTHER" id="PTHR40515">
    <property type="entry name" value="CILIA- AND FLAGELLA-ASSOCIATED PROTEIN 157"/>
    <property type="match status" value="1"/>
</dbReference>
<evidence type="ECO:0000256" key="2">
    <source>
        <dbReference type="SAM" id="MobiDB-lite"/>
    </source>
</evidence>